<feature type="transmembrane region" description="Helical" evidence="5">
    <location>
        <begin position="36"/>
        <end position="55"/>
    </location>
</feature>
<protein>
    <recommendedName>
        <fullName evidence="6">TM2 domain-containing protein</fullName>
    </recommendedName>
</protein>
<keyword evidence="2 5" id="KW-0812">Transmembrane</keyword>
<keyword evidence="4 5" id="KW-0472">Membrane</keyword>
<reference evidence="7" key="2">
    <citation type="submission" date="2023-01" db="EMBL/GenBank/DDBJ databases">
        <title>Draft genome sequence of Portibacter lacus strain NBRC 108769.</title>
        <authorList>
            <person name="Sun Q."/>
            <person name="Mori K."/>
        </authorList>
    </citation>
    <scope>NUCLEOTIDE SEQUENCE</scope>
    <source>
        <strain evidence="7">NBRC 108769</strain>
    </source>
</reference>
<reference evidence="7" key="1">
    <citation type="journal article" date="2014" name="Int. J. Syst. Evol. Microbiol.">
        <title>Complete genome sequence of Corynebacterium casei LMG S-19264T (=DSM 44701T), isolated from a smear-ripened cheese.</title>
        <authorList>
            <consortium name="US DOE Joint Genome Institute (JGI-PGF)"/>
            <person name="Walter F."/>
            <person name="Albersmeier A."/>
            <person name="Kalinowski J."/>
            <person name="Ruckert C."/>
        </authorList>
    </citation>
    <scope>NUCLEOTIDE SEQUENCE</scope>
    <source>
        <strain evidence="7">NBRC 108769</strain>
    </source>
</reference>
<proteinExistence type="predicted"/>
<dbReference type="InterPro" id="IPR050932">
    <property type="entry name" value="TM2D1-3-like"/>
</dbReference>
<evidence type="ECO:0000313" key="7">
    <source>
        <dbReference type="EMBL" id="GLR17599.1"/>
    </source>
</evidence>
<dbReference type="Proteomes" id="UP001156666">
    <property type="component" value="Unassembled WGS sequence"/>
</dbReference>
<dbReference type="PANTHER" id="PTHR21016:SF25">
    <property type="entry name" value="TM2 DOMAIN-CONTAINING PROTEIN DDB_G0277895-RELATED"/>
    <property type="match status" value="1"/>
</dbReference>
<dbReference type="Pfam" id="PF05154">
    <property type="entry name" value="TM2"/>
    <property type="match status" value="1"/>
</dbReference>
<dbReference type="PANTHER" id="PTHR21016">
    <property type="entry name" value="BETA-AMYLOID BINDING PROTEIN-RELATED"/>
    <property type="match status" value="1"/>
</dbReference>
<accession>A0AA37SPQ6</accession>
<comment type="subcellular location">
    <subcellularLocation>
        <location evidence="1">Membrane</location>
        <topology evidence="1">Multi-pass membrane protein</topology>
    </subcellularLocation>
</comment>
<comment type="caution">
    <text evidence="7">The sequence shown here is derived from an EMBL/GenBank/DDBJ whole genome shotgun (WGS) entry which is preliminary data.</text>
</comment>
<evidence type="ECO:0000256" key="3">
    <source>
        <dbReference type="ARBA" id="ARBA00022989"/>
    </source>
</evidence>
<dbReference type="GO" id="GO:0016020">
    <property type="term" value="C:membrane"/>
    <property type="evidence" value="ECO:0007669"/>
    <property type="project" value="UniProtKB-SubCell"/>
</dbReference>
<keyword evidence="3 5" id="KW-1133">Transmembrane helix</keyword>
<evidence type="ECO:0000256" key="1">
    <source>
        <dbReference type="ARBA" id="ARBA00004141"/>
    </source>
</evidence>
<evidence type="ECO:0000256" key="5">
    <source>
        <dbReference type="SAM" id="Phobius"/>
    </source>
</evidence>
<evidence type="ECO:0000259" key="6">
    <source>
        <dbReference type="Pfam" id="PF05154"/>
    </source>
</evidence>
<name>A0AA37SPQ6_9BACT</name>
<organism evidence="7 8">
    <name type="scientific">Portibacter lacus</name>
    <dbReference type="NCBI Taxonomy" id="1099794"/>
    <lineage>
        <taxon>Bacteria</taxon>
        <taxon>Pseudomonadati</taxon>
        <taxon>Bacteroidota</taxon>
        <taxon>Saprospiria</taxon>
        <taxon>Saprospirales</taxon>
        <taxon>Haliscomenobacteraceae</taxon>
        <taxon>Portibacter</taxon>
    </lineage>
</organism>
<dbReference type="AlphaFoldDB" id="A0AA37SPQ6"/>
<feature type="transmembrane region" description="Helical" evidence="5">
    <location>
        <begin position="12"/>
        <end position="30"/>
    </location>
</feature>
<feature type="domain" description="TM2" evidence="6">
    <location>
        <begin position="11"/>
        <end position="55"/>
    </location>
</feature>
<dbReference type="InterPro" id="IPR007829">
    <property type="entry name" value="TM2"/>
</dbReference>
<evidence type="ECO:0000313" key="8">
    <source>
        <dbReference type="Proteomes" id="UP001156666"/>
    </source>
</evidence>
<dbReference type="RefSeq" id="WP_235291268.1">
    <property type="nucleotide sequence ID" value="NZ_BSOH01000014.1"/>
</dbReference>
<evidence type="ECO:0000256" key="4">
    <source>
        <dbReference type="ARBA" id="ARBA00023136"/>
    </source>
</evidence>
<sequence length="119" mass="14765">MNKYRLKSKIRNVGIAYLLLFFAGAQYAYLNKWGTQIFFWITFGGLGIWWLIDIFRIPAMVQDFNDPIFDEIEYIESMEQNRYREREQDRYRDRDDFKELRRMRAERSGNLLDEEWQKW</sequence>
<evidence type="ECO:0000256" key="2">
    <source>
        <dbReference type="ARBA" id="ARBA00022692"/>
    </source>
</evidence>
<keyword evidence="8" id="KW-1185">Reference proteome</keyword>
<gene>
    <name evidence="7" type="ORF">GCM10007940_22140</name>
</gene>
<dbReference type="EMBL" id="BSOH01000014">
    <property type="protein sequence ID" value="GLR17599.1"/>
    <property type="molecule type" value="Genomic_DNA"/>
</dbReference>